<dbReference type="InterPro" id="IPR030918">
    <property type="entry name" value="PT_fungal_PKS"/>
</dbReference>
<dbReference type="Pfam" id="PF14765">
    <property type="entry name" value="PS-DH"/>
    <property type="match status" value="1"/>
</dbReference>
<dbReference type="GO" id="GO:0044550">
    <property type="term" value="P:secondary metabolite biosynthetic process"/>
    <property type="evidence" value="ECO:0007669"/>
    <property type="project" value="TreeGrafter"/>
</dbReference>
<dbReference type="GO" id="GO:0004312">
    <property type="term" value="F:fatty acid synthase activity"/>
    <property type="evidence" value="ECO:0007669"/>
    <property type="project" value="TreeGrafter"/>
</dbReference>
<dbReference type="InterPro" id="IPR049551">
    <property type="entry name" value="PKS_DH_C"/>
</dbReference>
<reference evidence="7 8" key="1">
    <citation type="journal article" date="2014" name="Genome Announc.">
        <title>Genome sequence of the basidiomycetous fungus Pseudozyma aphidis DSM70725, an efficient producer of biosurfactant mannosylerythritol lipids.</title>
        <authorList>
            <person name="Lorenz S."/>
            <person name="Guenther M."/>
            <person name="Grumaz C."/>
            <person name="Rupp S."/>
            <person name="Zibek S."/>
            <person name="Sohn K."/>
        </authorList>
    </citation>
    <scope>NUCLEOTIDE SEQUENCE [LARGE SCALE GENOMIC DNA]</scope>
    <source>
        <strain evidence="8">ATCC 32657 / CBS 517.83 / DSM 70725 / JCM 10318 / NBRC 10182 / NRRL Y-7954 / St-0401</strain>
    </source>
</reference>
<dbReference type="InterPro" id="IPR042104">
    <property type="entry name" value="PKS_dehydratase_sf"/>
</dbReference>
<proteinExistence type="predicted"/>
<name>W3VLC1_MOEAP</name>
<evidence type="ECO:0000256" key="3">
    <source>
        <dbReference type="PROSITE-ProRule" id="PRU01363"/>
    </source>
</evidence>
<dbReference type="EMBL" id="AWNI01000015">
    <property type="protein sequence ID" value="ETS61551.1"/>
    <property type="molecule type" value="Genomic_DNA"/>
</dbReference>
<feature type="domain" description="Ketosynthase family 3 (KS3)" evidence="5">
    <location>
        <begin position="384"/>
        <end position="811"/>
    </location>
</feature>
<dbReference type="SMART" id="SM00825">
    <property type="entry name" value="PKS_KS"/>
    <property type="match status" value="1"/>
</dbReference>
<dbReference type="PANTHER" id="PTHR43775">
    <property type="entry name" value="FATTY ACID SYNTHASE"/>
    <property type="match status" value="1"/>
</dbReference>
<dbReference type="InterPro" id="IPR014030">
    <property type="entry name" value="Ketoacyl_synth_N"/>
</dbReference>
<feature type="compositionally biased region" description="Polar residues" evidence="4">
    <location>
        <begin position="1722"/>
        <end position="1731"/>
    </location>
</feature>
<keyword evidence="2" id="KW-0597">Phosphoprotein</keyword>
<dbReference type="GO" id="GO:0006633">
    <property type="term" value="P:fatty acid biosynthetic process"/>
    <property type="evidence" value="ECO:0007669"/>
    <property type="project" value="TreeGrafter"/>
</dbReference>
<dbReference type="PROSITE" id="PS52019">
    <property type="entry name" value="PKS_MFAS_DH"/>
    <property type="match status" value="1"/>
</dbReference>
<dbReference type="Pfam" id="PF00975">
    <property type="entry name" value="Thioesterase"/>
    <property type="match status" value="1"/>
</dbReference>
<keyword evidence="1" id="KW-0596">Phosphopantetheine</keyword>
<dbReference type="InterPro" id="IPR014043">
    <property type="entry name" value="Acyl_transferase_dom"/>
</dbReference>
<dbReference type="InterPro" id="IPR016036">
    <property type="entry name" value="Malonyl_transacylase_ACP-bd"/>
</dbReference>
<comment type="caution">
    <text evidence="7">The sequence shown here is derived from an EMBL/GenBank/DDBJ whole genome shotgun (WGS) entry which is preliminary data.</text>
</comment>
<feature type="region of interest" description="Disordered" evidence="4">
    <location>
        <begin position="1676"/>
        <end position="1749"/>
    </location>
</feature>
<dbReference type="InterPro" id="IPR016039">
    <property type="entry name" value="Thiolase-like"/>
</dbReference>
<gene>
    <name evidence="7" type="ORF">PaG_04301</name>
</gene>
<evidence type="ECO:0000256" key="1">
    <source>
        <dbReference type="ARBA" id="ARBA00022450"/>
    </source>
</evidence>
<dbReference type="InterPro" id="IPR016035">
    <property type="entry name" value="Acyl_Trfase/lysoPLipase"/>
</dbReference>
<dbReference type="SUPFAM" id="SSF55048">
    <property type="entry name" value="Probable ACP-binding domain of malonyl-CoA ACP transacylase"/>
    <property type="match status" value="1"/>
</dbReference>
<accession>W3VLC1</accession>
<dbReference type="OrthoDB" id="329835at2759"/>
<evidence type="ECO:0008006" key="9">
    <source>
        <dbReference type="Google" id="ProtNLM"/>
    </source>
</evidence>
<dbReference type="InterPro" id="IPR050091">
    <property type="entry name" value="PKS_NRPS_Biosynth_Enz"/>
</dbReference>
<dbReference type="PANTHER" id="PTHR43775:SF37">
    <property type="entry name" value="SI:DKEY-61P9.11"/>
    <property type="match status" value="1"/>
</dbReference>
<dbReference type="SMART" id="SM00827">
    <property type="entry name" value="PKS_AT"/>
    <property type="match status" value="1"/>
</dbReference>
<evidence type="ECO:0000256" key="2">
    <source>
        <dbReference type="ARBA" id="ARBA00022553"/>
    </source>
</evidence>
<dbReference type="SUPFAM" id="SSF52151">
    <property type="entry name" value="FabD/lysophospholipase-like"/>
    <property type="match status" value="1"/>
</dbReference>
<dbReference type="Pfam" id="PF02801">
    <property type="entry name" value="Ketoacyl-synt_C"/>
    <property type="match status" value="1"/>
</dbReference>
<dbReference type="HOGENOM" id="CLU_000022_6_5_1"/>
<protein>
    <recommendedName>
        <fullName evidence="9">Polyketide synthase</fullName>
    </recommendedName>
</protein>
<dbReference type="InterPro" id="IPR014031">
    <property type="entry name" value="Ketoacyl_synth_C"/>
</dbReference>
<evidence type="ECO:0000313" key="8">
    <source>
        <dbReference type="Proteomes" id="UP000019462"/>
    </source>
</evidence>
<dbReference type="InterPro" id="IPR020841">
    <property type="entry name" value="PKS_Beta-ketoAc_synthase_dom"/>
</dbReference>
<dbReference type="Gene3D" id="3.30.70.3290">
    <property type="match status" value="1"/>
</dbReference>
<dbReference type="Proteomes" id="UP000019462">
    <property type="component" value="Unassembled WGS sequence"/>
</dbReference>
<evidence type="ECO:0000259" key="5">
    <source>
        <dbReference type="PROSITE" id="PS52004"/>
    </source>
</evidence>
<evidence type="ECO:0000259" key="6">
    <source>
        <dbReference type="PROSITE" id="PS52019"/>
    </source>
</evidence>
<sequence>MTLNKAQKNSLEHNHKVVFVYASHRHILRPFTFHLLYHRALHDAILRSFLETAYESIRCEVNAAAASPELQPSGAPVLPASFEGLTETTAAPLFRFFVLSLTTLAQIGMVLAARQDFKDAMTGGFPAVWDAESFLTMRILQTTDASSTLEVIARAVETIRLATWLDIFLSPGSFEQAHGRLERLTVRGGDGLHAVLDKCRQGNNLIQQTLYGFTLGVSPHGPEADVMHESQGVLVTEKSKVPLLDEAQWTRIHDGLQACIEKRRIGVALSPGIARCGDPSSIIEVDLADLFRMPDIGRSQAHSDGAFVQLAHDTNLSRVYIPNVSVLLIGGNTNDACISAVTRHLTSQAMPHEHVKLLNLLSPKDSQRFGNEPVNLSKVQGNPCEQIAIVGMSCRVPGASDADDLWKLLKEGKDTLQEIPERLYRYQDYHSASYRDRNVMRVRTANCLSNPSLFDKSLLEGVGSVDDCAKLDPQQRVAILTTHEALQRAGYGFSPRHPPKHPQQWSSHLAYCSDDYREHLSRDIDGSLVSATHRAHLVARINEAYGFRGEACSYDTACSSALVAVEAACSSLLAVETSVAVTGGVNIITQPQITIGLDRGFFLSPSSQCMTLDDAGSGYSRADAVSIMLLKRLTDAVRDNDPILAVISSAATNHSGESFSITHPHRETQCRLYRSGMLASGTLPRDYSYIEMHGTGTQSGDLEEVTGIVETFGAKKRPGESPLVLGSVKANVGHSEAASGATSMIKTIQIYNHDLVPRHIGIRTKLNTKLPPLDGLLIPLEETKLDRLSSTFTLVDNFSAAGGNSSVIMDRGSRYRERLLSLSKEAEATSDDFVSSVKQHLLFVTAATPFSLDAHRRQLIAFLDQNRDVSLREFCSNVSLSDPMYRYRLIGTPATLAEAKACLSSQESICVSDRSTKDMAIGIAFSGQGAQYLDMGRELYEYSFAFRRHVDACNTIALSLGMPSLVAVIHPGRNEETARRDSTVGTRAADAFSPAQYQLALTAVEVGLTSLLLDWGLKPACLVGHSLGEYTAMWLSGILSLHSLIDLVGQRALLMMERCQPNATSMLAIRVHHAQAAQLLKEAGSESLEIACMNSPNDTVVAGSTVEIEKLMRLCEHKQPKIKAMAIPVPYAFHSKAVEPLMEDYAAVAARHRFSQPKISIASNVLGQVIDGRNAGITADYLVRHLRQPVRFSEAILDLQSKLQIDTWIELGPHPTCIPMLKGCYAEAEHAPAFLASFRRGSSSWSSVLGLVKELASRGIDLDWDKAFADLGLRFCHKGLSASLPLYPFDYEEHWIPFKDRGLRDGLTPASIKQSGTAETGTIRHEAPPKPRLPRPSYALLSQCIRLEANPPSALFLARTNQRPFSDMVKGHIILGTELAPATVFVELAQEAGMYWWDLDARAARPAGQKEEDVVVEVLELSMVASLYLNERDPKQSIEVSLQGDPWSHDGSIVQFFSHSEHRHQKHQYGACRIRVVSVDAAQHDWTKLAHLIQTAAAKVQADSSSVIKTKTIYRNFESIVKYLGGFRGMETVWLSEGGEEATSEVRHHDEAAYGRFVCSPMLLDSLGGLTGFISNVRFAEGPYVYMADGIGRIVTLPGLRKMQPGGPTKVRVYARMQKDKDLSRGDAYFFLPDGRFMGSMEGIVFKRIRRDMLLRLVQLSSKAFFNEADRAAKAQQGANVHESDNPSQNSANKSSTNQPKAIPGLEGKANGSAAHSARLQGETSSDSPMNELTDPGKRSIASKPRHIAGPQLKRFDGRDVLFLFPDGSGTAQMYPNINTGGRLSIYGFDSPYLGHIGAWSRGVGELVDQYVEMLCRAQPQGPYRLGGWSIGGVVVLEVCRRLLSLGHEVAFVGLIDTPSPLQIKPIPTGTLDEMLGRITSATVREHFRSCALSLPGYRCLAFAENDAKPAKITVVNAAHDSGLKPVMASEPEWRSFWSDTAHLAWHQVAGDHWTCLEPALRLIVESAL</sequence>
<feature type="compositionally biased region" description="Polar residues" evidence="4">
    <location>
        <begin position="1686"/>
        <end position="1700"/>
    </location>
</feature>
<feature type="region of interest" description="N-terminal hotdog fold" evidence="3">
    <location>
        <begin position="1338"/>
        <end position="1479"/>
    </location>
</feature>
<dbReference type="PROSITE" id="PS52004">
    <property type="entry name" value="KS3_2"/>
    <property type="match status" value="1"/>
</dbReference>
<organism evidence="7 8">
    <name type="scientific">Moesziomyces aphidis</name>
    <name type="common">Pseudozyma aphidis</name>
    <dbReference type="NCBI Taxonomy" id="84754"/>
    <lineage>
        <taxon>Eukaryota</taxon>
        <taxon>Fungi</taxon>
        <taxon>Dikarya</taxon>
        <taxon>Basidiomycota</taxon>
        <taxon>Ustilaginomycotina</taxon>
        <taxon>Ustilaginomycetes</taxon>
        <taxon>Ustilaginales</taxon>
        <taxon>Ustilaginaceae</taxon>
        <taxon>Moesziomyces</taxon>
    </lineage>
</organism>
<dbReference type="Pfam" id="PF00698">
    <property type="entry name" value="Acyl_transf_1"/>
    <property type="match status" value="1"/>
</dbReference>
<dbReference type="Gene3D" id="3.40.366.10">
    <property type="entry name" value="Malonyl-Coenzyme A Acyl Carrier Protein, domain 2"/>
    <property type="match status" value="1"/>
</dbReference>
<dbReference type="InterPro" id="IPR001227">
    <property type="entry name" value="Ac_transferase_dom_sf"/>
</dbReference>
<feature type="active site" description="Proton donor; for dehydratase activity" evidence="3">
    <location>
        <position position="1565"/>
    </location>
</feature>
<dbReference type="Gene3D" id="3.40.47.10">
    <property type="match status" value="1"/>
</dbReference>
<dbReference type="SUPFAM" id="SSF53474">
    <property type="entry name" value="alpha/beta-Hydrolases"/>
    <property type="match status" value="1"/>
</dbReference>
<dbReference type="InterPro" id="IPR029058">
    <property type="entry name" value="AB_hydrolase_fold"/>
</dbReference>
<dbReference type="InterPro" id="IPR001031">
    <property type="entry name" value="Thioesterase"/>
</dbReference>
<feature type="domain" description="PKS/mFAS DH" evidence="6">
    <location>
        <begin position="1338"/>
        <end position="1655"/>
    </location>
</feature>
<evidence type="ECO:0000313" key="7">
    <source>
        <dbReference type="EMBL" id="ETS61551.1"/>
    </source>
</evidence>
<dbReference type="SUPFAM" id="SSF53901">
    <property type="entry name" value="Thiolase-like"/>
    <property type="match status" value="1"/>
</dbReference>
<feature type="region of interest" description="C-terminal hotdog fold" evidence="3">
    <location>
        <begin position="1505"/>
        <end position="1655"/>
    </location>
</feature>
<dbReference type="CDD" id="cd00833">
    <property type="entry name" value="PKS"/>
    <property type="match status" value="1"/>
</dbReference>
<dbReference type="Pfam" id="PF00109">
    <property type="entry name" value="ketoacyl-synt"/>
    <property type="match status" value="1"/>
</dbReference>
<dbReference type="Gene3D" id="3.10.129.110">
    <property type="entry name" value="Polyketide synthase dehydratase"/>
    <property type="match status" value="1"/>
</dbReference>
<dbReference type="Gene3D" id="3.40.50.1820">
    <property type="entry name" value="alpha/beta hydrolase"/>
    <property type="match status" value="1"/>
</dbReference>
<evidence type="ECO:0000256" key="4">
    <source>
        <dbReference type="SAM" id="MobiDB-lite"/>
    </source>
</evidence>
<keyword evidence="8" id="KW-1185">Reference proteome</keyword>
<feature type="active site" description="Proton acceptor; for dehydratase activity" evidence="3">
    <location>
        <position position="1372"/>
    </location>
</feature>
<dbReference type="NCBIfam" id="TIGR04532">
    <property type="entry name" value="PT_fungal_PKS"/>
    <property type="match status" value="1"/>
</dbReference>
<dbReference type="InterPro" id="IPR049900">
    <property type="entry name" value="PKS_mFAS_DH"/>
</dbReference>